<dbReference type="Proteomes" id="UP000002274">
    <property type="component" value="Chromosome"/>
</dbReference>
<accession>A2C8W7</accession>
<evidence type="ECO:0000313" key="1">
    <source>
        <dbReference type="EMBL" id="ABM77927.1"/>
    </source>
</evidence>
<proteinExistence type="predicted"/>
<gene>
    <name evidence="1" type="ordered locus">P9303_11781</name>
</gene>
<dbReference type="KEGG" id="pmf:P9303_11781"/>
<dbReference type="STRING" id="59922.P9303_11781"/>
<organism evidence="1 2">
    <name type="scientific">Prochlorococcus marinus (strain MIT 9303)</name>
    <dbReference type="NCBI Taxonomy" id="59922"/>
    <lineage>
        <taxon>Bacteria</taxon>
        <taxon>Bacillati</taxon>
        <taxon>Cyanobacteriota</taxon>
        <taxon>Cyanophyceae</taxon>
        <taxon>Synechococcales</taxon>
        <taxon>Prochlorococcaceae</taxon>
        <taxon>Prochlorococcus</taxon>
    </lineage>
</organism>
<evidence type="ECO:0000313" key="2">
    <source>
        <dbReference type="Proteomes" id="UP000002274"/>
    </source>
</evidence>
<reference evidence="1 2" key="1">
    <citation type="journal article" date="2007" name="PLoS Genet.">
        <title>Patterns and implications of gene gain and loss in the evolution of Prochlorococcus.</title>
        <authorList>
            <person name="Kettler G.C."/>
            <person name="Martiny A.C."/>
            <person name="Huang K."/>
            <person name="Zucker J."/>
            <person name="Coleman M.L."/>
            <person name="Rodrigue S."/>
            <person name="Chen F."/>
            <person name="Lapidus A."/>
            <person name="Ferriera S."/>
            <person name="Johnson J."/>
            <person name="Steglich C."/>
            <person name="Church G.M."/>
            <person name="Richardson P."/>
            <person name="Chisholm S.W."/>
        </authorList>
    </citation>
    <scope>NUCLEOTIDE SEQUENCE [LARGE SCALE GENOMIC DNA]</scope>
    <source>
        <strain evidence="1 2">MIT 9303</strain>
    </source>
</reference>
<dbReference type="AlphaFoldDB" id="A2C8W7"/>
<dbReference type="HOGENOM" id="CLU_2938006_0_0_3"/>
<protein>
    <submittedName>
        <fullName evidence="1">Uncharacterized protein</fullName>
    </submittedName>
</protein>
<sequence>MLVPLLSLSVVMAKNACGAILIVRQTPFQAASTTQAGCWYGITVQKQHKALATAGAFLFL</sequence>
<name>A2C8W7_PROM3</name>
<dbReference type="EMBL" id="CP000554">
    <property type="protein sequence ID" value="ABM77927.1"/>
    <property type="molecule type" value="Genomic_DNA"/>
</dbReference>